<dbReference type="InterPro" id="IPR016181">
    <property type="entry name" value="Acyl_CoA_acyltransferase"/>
</dbReference>
<reference evidence="6 7" key="1">
    <citation type="submission" date="2016-10" db="EMBL/GenBank/DDBJ databases">
        <authorList>
            <person name="de Groot N.N."/>
        </authorList>
    </citation>
    <scope>NUCLEOTIDE SEQUENCE [LARGE SCALE GENOMIC DNA]</scope>
    <source>
        <strain evidence="6 7">CGMCC 1.9159</strain>
    </source>
</reference>
<dbReference type="Pfam" id="PF00583">
    <property type="entry name" value="Acetyltransf_1"/>
    <property type="match status" value="1"/>
</dbReference>
<dbReference type="STRING" id="686624.SAMN04488242_2769"/>
<dbReference type="EMBL" id="FNGP01000006">
    <property type="protein sequence ID" value="SDL78037.1"/>
    <property type="molecule type" value="Genomic_DNA"/>
</dbReference>
<evidence type="ECO:0000313" key="6">
    <source>
        <dbReference type="EMBL" id="SDL78037.1"/>
    </source>
</evidence>
<evidence type="ECO:0000256" key="4">
    <source>
        <dbReference type="NCBIfam" id="TIGR03448"/>
    </source>
</evidence>
<organism evidence="6 7">
    <name type="scientific">Tessaracoccus oleiagri</name>
    <dbReference type="NCBI Taxonomy" id="686624"/>
    <lineage>
        <taxon>Bacteria</taxon>
        <taxon>Bacillati</taxon>
        <taxon>Actinomycetota</taxon>
        <taxon>Actinomycetes</taxon>
        <taxon>Propionibacteriales</taxon>
        <taxon>Propionibacteriaceae</taxon>
        <taxon>Tessaracoccus</taxon>
    </lineage>
</organism>
<evidence type="ECO:0000256" key="2">
    <source>
        <dbReference type="ARBA" id="ARBA00022737"/>
    </source>
</evidence>
<dbReference type="GO" id="GO:0035447">
    <property type="term" value="F:mycothiol synthase activity"/>
    <property type="evidence" value="ECO:0007669"/>
    <property type="project" value="UniProtKB-UniRule"/>
</dbReference>
<feature type="domain" description="N-acetyltransferase" evidence="5">
    <location>
        <begin position="122"/>
        <end position="263"/>
    </location>
</feature>
<accession>A0A1G9MVU7</accession>
<dbReference type="Gene3D" id="3.40.630.30">
    <property type="match status" value="1"/>
</dbReference>
<dbReference type="Proteomes" id="UP000199475">
    <property type="component" value="Unassembled WGS sequence"/>
</dbReference>
<dbReference type="NCBIfam" id="TIGR03448">
    <property type="entry name" value="mycothiol_MshD"/>
    <property type="match status" value="1"/>
</dbReference>
<dbReference type="RefSeq" id="WP_176761791.1">
    <property type="nucleotide sequence ID" value="NZ_FNGP01000006.1"/>
</dbReference>
<evidence type="ECO:0000313" key="7">
    <source>
        <dbReference type="Proteomes" id="UP000199475"/>
    </source>
</evidence>
<dbReference type="EC" id="2.3.1.189" evidence="4"/>
<dbReference type="SUPFAM" id="SSF55729">
    <property type="entry name" value="Acyl-CoA N-acyltransferases (Nat)"/>
    <property type="match status" value="1"/>
</dbReference>
<name>A0A1G9MVU7_9ACTN</name>
<proteinExistence type="predicted"/>
<dbReference type="PANTHER" id="PTHR43420">
    <property type="entry name" value="ACETYLTRANSFERASE"/>
    <property type="match status" value="1"/>
</dbReference>
<gene>
    <name evidence="6" type="ORF">SAMN04488242_2769</name>
</gene>
<dbReference type="InterPro" id="IPR050680">
    <property type="entry name" value="YpeA/RimI_acetyltransf"/>
</dbReference>
<dbReference type="CDD" id="cd04301">
    <property type="entry name" value="NAT_SF"/>
    <property type="match status" value="1"/>
</dbReference>
<keyword evidence="3" id="KW-0012">Acyltransferase</keyword>
<dbReference type="InterPro" id="IPR017813">
    <property type="entry name" value="Mycothiol_AcTrfase"/>
</dbReference>
<sequence>MVLEVFQAAETFDGVSPLNESGTLVVEGKRAGRLYEREHAAAVADLRDGTIMLAVHPEHRREGRGTALLTEVLADHPDLTVWAFGSLPGSAELAAKLGLVPTRTLLRMSRSLPTDDEAPADARIDHFRPSDAERIVEINARAFAHHPEQGKLTLDEFLDLTRQPWFSAEGLKVAREGDDPVGFHWTKRHGDGLGEVYVLAVDPDHDGKGLGRALLAAGLRHLHEQGDTEVELYVEESETRVVSMYRAAGFAIAARDTSYGRKS</sequence>
<evidence type="ECO:0000256" key="3">
    <source>
        <dbReference type="ARBA" id="ARBA00023315"/>
    </source>
</evidence>
<keyword evidence="1" id="KW-0808">Transferase</keyword>
<evidence type="ECO:0000256" key="1">
    <source>
        <dbReference type="ARBA" id="ARBA00022679"/>
    </source>
</evidence>
<dbReference type="PROSITE" id="PS51186">
    <property type="entry name" value="GNAT"/>
    <property type="match status" value="1"/>
</dbReference>
<evidence type="ECO:0000259" key="5">
    <source>
        <dbReference type="PROSITE" id="PS51186"/>
    </source>
</evidence>
<protein>
    <recommendedName>
        <fullName evidence="4">Mycothiol synthase</fullName>
        <ecNumber evidence="4">2.3.1.189</ecNumber>
    </recommendedName>
</protein>
<keyword evidence="2" id="KW-0677">Repeat</keyword>
<dbReference type="GO" id="GO:0010125">
    <property type="term" value="P:mycothiol biosynthetic process"/>
    <property type="evidence" value="ECO:0007669"/>
    <property type="project" value="UniProtKB-UniRule"/>
</dbReference>
<keyword evidence="7" id="KW-1185">Reference proteome</keyword>
<dbReference type="AlphaFoldDB" id="A0A1G9MVU7"/>
<dbReference type="InterPro" id="IPR000182">
    <property type="entry name" value="GNAT_dom"/>
</dbReference>